<accession>A0ABP0H9D6</accession>
<dbReference type="InterPro" id="IPR023267">
    <property type="entry name" value="RCMT"/>
</dbReference>
<name>A0ABP0H9D6_9DINO</name>
<dbReference type="PANTHER" id="PTHR22808:SF1">
    <property type="entry name" value="RNA CYTOSINE-C(5)-METHYLTRANSFERASE NSUN2-RELATED"/>
    <property type="match status" value="1"/>
</dbReference>
<evidence type="ECO:0000313" key="1">
    <source>
        <dbReference type="EMBL" id="CAK8986802.1"/>
    </source>
</evidence>
<dbReference type="SUPFAM" id="SSF53335">
    <property type="entry name" value="S-adenosyl-L-methionine-dependent methyltransferases"/>
    <property type="match status" value="1"/>
</dbReference>
<reference evidence="1 2" key="1">
    <citation type="submission" date="2024-02" db="EMBL/GenBank/DDBJ databases">
        <authorList>
            <person name="Chen Y."/>
            <person name="Shah S."/>
            <person name="Dougan E. K."/>
            <person name="Thang M."/>
            <person name="Chan C."/>
        </authorList>
    </citation>
    <scope>NUCLEOTIDE SEQUENCE [LARGE SCALE GENOMIC DNA]</scope>
</reference>
<organism evidence="1 2">
    <name type="scientific">Durusdinium trenchii</name>
    <dbReference type="NCBI Taxonomy" id="1381693"/>
    <lineage>
        <taxon>Eukaryota</taxon>
        <taxon>Sar</taxon>
        <taxon>Alveolata</taxon>
        <taxon>Dinophyceae</taxon>
        <taxon>Suessiales</taxon>
        <taxon>Symbiodiniaceae</taxon>
        <taxon>Durusdinium</taxon>
    </lineage>
</organism>
<dbReference type="InterPro" id="IPR001678">
    <property type="entry name" value="MeTrfase_RsmB-F_NOP2_dom"/>
</dbReference>
<sequence length="577" mass="62870">MQYETPDGLCVVVGAVPGGCRLQQFVARNFREYLGRQSDAMHVNVRHAAAVACQRGCVLIDGQVAVGRQNLFGGEVVTLLKNSLDSLEQSDRSGSFRRGAPRMLVHMPEDTHSPGALGIPSWEGGSTSGSYPGSTHFRQYYRDLQRLLPREDWEQCEQLFMRPVPLSLRMNLSSPQHRETMCELQQTFGTRIEMVPWMKSFGGALHIAPTFSSEEASEGLRLVNMLASAGDIVVQDGLSMLAAAALDPNPGQTVLDLCSAPGSKTCQLLDALSRRASETGDLDAECSALVANDMSAERSQRTWGRARAQNCTSLIVTAADGVQFPQLVDEGFDRILVDAPCSSDGTIRKERKRLQRWKVDSALNHHALQIRLLHRGLELLKPGGRLIYSTCCLNPIECEAVVQAALDQSSSDVHLLAAEDVLPPGCPRGSPGLKSWCVPVPSEDRTGTSSDTTFKVYHSWDEVDEGNEVTCRSAIQRTMFPGRLAQQGSLSSCARFLPIHGPNFGGFFLAAFTKTRPEASDTSSTLTLPGASLGPLAPCKSKMLLTYCRESPDAFQELVNFFGLEGPSMQHLVESPD</sequence>
<dbReference type="PRINTS" id="PR02008">
    <property type="entry name" value="RCMTFAMILY"/>
</dbReference>
<dbReference type="CDD" id="cd02440">
    <property type="entry name" value="AdoMet_MTases"/>
    <property type="match status" value="1"/>
</dbReference>
<dbReference type="InterPro" id="IPR029063">
    <property type="entry name" value="SAM-dependent_MTases_sf"/>
</dbReference>
<protein>
    <submittedName>
        <fullName evidence="1">Uncharacterized protein</fullName>
    </submittedName>
</protein>
<dbReference type="InterPro" id="IPR049560">
    <property type="entry name" value="MeTrfase_RsmB-F_NOP2_cat"/>
</dbReference>
<dbReference type="PANTHER" id="PTHR22808">
    <property type="entry name" value="NCL1 YEAST -RELATED NOL1/NOP2/FMU SUN DOMAIN-CONTAINING"/>
    <property type="match status" value="1"/>
</dbReference>
<keyword evidence="2" id="KW-1185">Reference proteome</keyword>
<dbReference type="PROSITE" id="PS51686">
    <property type="entry name" value="SAM_MT_RSMB_NOP"/>
    <property type="match status" value="1"/>
</dbReference>
<dbReference type="Proteomes" id="UP001642484">
    <property type="component" value="Unassembled WGS sequence"/>
</dbReference>
<proteinExistence type="predicted"/>
<dbReference type="Gene3D" id="3.40.50.150">
    <property type="entry name" value="Vaccinia Virus protein VP39"/>
    <property type="match status" value="1"/>
</dbReference>
<gene>
    <name evidence="1" type="ORF">CCMP2556_LOCUS627</name>
</gene>
<dbReference type="EMBL" id="CAXAMN010000178">
    <property type="protein sequence ID" value="CAK8986802.1"/>
    <property type="molecule type" value="Genomic_DNA"/>
</dbReference>
<evidence type="ECO:0000313" key="2">
    <source>
        <dbReference type="Proteomes" id="UP001642484"/>
    </source>
</evidence>
<comment type="caution">
    <text evidence="1">The sequence shown here is derived from an EMBL/GenBank/DDBJ whole genome shotgun (WGS) entry which is preliminary data.</text>
</comment>
<feature type="non-terminal residue" evidence="1">
    <location>
        <position position="577"/>
    </location>
</feature>
<dbReference type="Pfam" id="PF01189">
    <property type="entry name" value="Methyltr_RsmB-F"/>
    <property type="match status" value="1"/>
</dbReference>